<dbReference type="GO" id="GO:0005737">
    <property type="term" value="C:cytoplasm"/>
    <property type="evidence" value="ECO:0007669"/>
    <property type="project" value="TreeGrafter"/>
</dbReference>
<gene>
    <name evidence="8" type="ORF">IWQ62_000810</name>
</gene>
<evidence type="ECO:0000256" key="3">
    <source>
        <dbReference type="ARBA" id="ARBA00022989"/>
    </source>
</evidence>
<evidence type="ECO:0000259" key="7">
    <source>
        <dbReference type="Pfam" id="PF02163"/>
    </source>
</evidence>
<keyword evidence="2 6" id="KW-0812">Transmembrane</keyword>
<dbReference type="Proteomes" id="UP001150925">
    <property type="component" value="Unassembled WGS sequence"/>
</dbReference>
<reference evidence="8" key="1">
    <citation type="submission" date="2022-07" db="EMBL/GenBank/DDBJ databases">
        <title>Phylogenomic reconstructions and comparative analyses of Kickxellomycotina fungi.</title>
        <authorList>
            <person name="Reynolds N.K."/>
            <person name="Stajich J.E."/>
            <person name="Barry K."/>
            <person name="Grigoriev I.V."/>
            <person name="Crous P."/>
            <person name="Smith M.E."/>
        </authorList>
    </citation>
    <scope>NUCLEOTIDE SEQUENCE</scope>
    <source>
        <strain evidence="8">RSA 1196</strain>
    </source>
</reference>
<dbReference type="GO" id="GO:0012505">
    <property type="term" value="C:endomembrane system"/>
    <property type="evidence" value="ECO:0007669"/>
    <property type="project" value="UniProtKB-SubCell"/>
</dbReference>
<evidence type="ECO:0000256" key="4">
    <source>
        <dbReference type="ARBA" id="ARBA00023136"/>
    </source>
</evidence>
<dbReference type="GO" id="GO:0004222">
    <property type="term" value="F:metalloendopeptidase activity"/>
    <property type="evidence" value="ECO:0007669"/>
    <property type="project" value="InterPro"/>
</dbReference>
<dbReference type="OrthoDB" id="7694678at2759"/>
<protein>
    <recommendedName>
        <fullName evidence="5">Endopeptidase S2P</fullName>
    </recommendedName>
</protein>
<dbReference type="PRINTS" id="PR01000">
    <property type="entry name" value="SREBPS2PTASE"/>
</dbReference>
<keyword evidence="4 6" id="KW-0472">Membrane</keyword>
<comment type="caution">
    <text evidence="8">The sequence shown here is derived from an EMBL/GenBank/DDBJ whole genome shotgun (WGS) entry which is preliminary data.</text>
</comment>
<dbReference type="PANTHER" id="PTHR13325">
    <property type="entry name" value="PROTEASE M50 MEMBRANE-BOUND TRANSCRIPTION FACTOR SITE 2 PROTEASE"/>
    <property type="match status" value="1"/>
</dbReference>
<evidence type="ECO:0000256" key="1">
    <source>
        <dbReference type="ARBA" id="ARBA00004127"/>
    </source>
</evidence>
<name>A0A9W8AU07_9FUNG</name>
<evidence type="ECO:0000256" key="6">
    <source>
        <dbReference type="SAM" id="Phobius"/>
    </source>
</evidence>
<accession>A0A9W8AU07</accession>
<proteinExistence type="predicted"/>
<comment type="subcellular location">
    <subcellularLocation>
        <location evidence="1">Endomembrane system</location>
        <topology evidence="1">Multi-pass membrane protein</topology>
    </subcellularLocation>
</comment>
<organism evidence="8 9">
    <name type="scientific">Dispira parvispora</name>
    <dbReference type="NCBI Taxonomy" id="1520584"/>
    <lineage>
        <taxon>Eukaryota</taxon>
        <taxon>Fungi</taxon>
        <taxon>Fungi incertae sedis</taxon>
        <taxon>Zoopagomycota</taxon>
        <taxon>Kickxellomycotina</taxon>
        <taxon>Dimargaritomycetes</taxon>
        <taxon>Dimargaritales</taxon>
        <taxon>Dimargaritaceae</taxon>
        <taxon>Dispira</taxon>
    </lineage>
</organism>
<evidence type="ECO:0000313" key="9">
    <source>
        <dbReference type="Proteomes" id="UP001150925"/>
    </source>
</evidence>
<keyword evidence="9" id="KW-1185">Reference proteome</keyword>
<keyword evidence="3 6" id="KW-1133">Transmembrane helix</keyword>
<dbReference type="Pfam" id="PF02163">
    <property type="entry name" value="Peptidase_M50"/>
    <property type="match status" value="1"/>
</dbReference>
<feature type="transmembrane region" description="Helical" evidence="6">
    <location>
        <begin position="20"/>
        <end position="40"/>
    </location>
</feature>
<dbReference type="EMBL" id="JANBPY010000089">
    <property type="protein sequence ID" value="KAJ1969150.1"/>
    <property type="molecule type" value="Genomic_DNA"/>
</dbReference>
<dbReference type="InterPro" id="IPR008915">
    <property type="entry name" value="Peptidase_M50"/>
</dbReference>
<feature type="transmembrane region" description="Helical" evidence="6">
    <location>
        <begin position="94"/>
        <end position="117"/>
    </location>
</feature>
<evidence type="ECO:0000256" key="2">
    <source>
        <dbReference type="ARBA" id="ARBA00022692"/>
    </source>
</evidence>
<dbReference type="GO" id="GO:1905897">
    <property type="term" value="P:regulation of response to endoplasmic reticulum stress"/>
    <property type="evidence" value="ECO:0007669"/>
    <property type="project" value="TreeGrafter"/>
</dbReference>
<feature type="transmembrane region" description="Helical" evidence="6">
    <location>
        <begin position="416"/>
        <end position="433"/>
    </location>
</feature>
<evidence type="ECO:0000256" key="5">
    <source>
        <dbReference type="ARBA" id="ARBA00032658"/>
    </source>
</evidence>
<dbReference type="AlphaFoldDB" id="A0A9W8AU07"/>
<evidence type="ECO:0000313" key="8">
    <source>
        <dbReference type="EMBL" id="KAJ1969150.1"/>
    </source>
</evidence>
<feature type="domain" description="Peptidase M50" evidence="7">
    <location>
        <begin position="29"/>
        <end position="380"/>
    </location>
</feature>
<dbReference type="GO" id="GO:0016020">
    <property type="term" value="C:membrane"/>
    <property type="evidence" value="ECO:0007669"/>
    <property type="project" value="InterPro"/>
</dbReference>
<feature type="transmembrane region" description="Helical" evidence="6">
    <location>
        <begin position="52"/>
        <end position="74"/>
    </location>
</feature>
<dbReference type="InterPro" id="IPR001193">
    <property type="entry name" value="MBTPS2"/>
</dbReference>
<feature type="transmembrane region" description="Helical" evidence="6">
    <location>
        <begin position="346"/>
        <end position="366"/>
    </location>
</feature>
<dbReference type="PANTHER" id="PTHR13325:SF3">
    <property type="entry name" value="MEMBRANE-BOUND TRANSCRIPTION FACTOR SITE-2 PROTEASE"/>
    <property type="match status" value="1"/>
</dbReference>
<sequence length="434" mass="48092">MTSNPLQVAPLLIPVLPGVTLPWSHLGYLLGAVLVCALFHEYGHALAAFRNAVSIQGSGIFLYILWPGAFVDVSQRSLKRRNRWQRLEIICAGVWHNVILALLISTLLFSGVLHWCWSTSGLYSQLPMSQVAVVDVQSASSLSTRLLPGDIITGIQDYELEEGVRSWHQTLSTLSQTAPKQGFCVSQEEASYFPLECCNINASHPFGQSDNTSLGCFAPYAQTQQAGEFCLPIRKAFEQSRCDHSEDCQLTSEVDRHSSEASPPTYRCVTPYQSPDTTVRLIRIQIYRKVLVPVSARGPSGSHPTASQRVIFWGTPTELLSTVRVGALVPNHSWVPVGLAYTLDTFLWYILAFTTAFAIFNSLPLYSLDGYQALETILEKPCPANSPQMESDNPDTVAIMPSPLTVYPWRLVPRVITYWIVALFIASCVLQLVQ</sequence>
<dbReference type="GO" id="GO:0031293">
    <property type="term" value="P:membrane protein intracellular domain proteolysis"/>
    <property type="evidence" value="ECO:0007669"/>
    <property type="project" value="TreeGrafter"/>
</dbReference>